<evidence type="ECO:0000313" key="3">
    <source>
        <dbReference type="Proteomes" id="UP000366872"/>
    </source>
</evidence>
<name>A0A6C2UAC8_PONDE</name>
<dbReference type="Proteomes" id="UP000366872">
    <property type="component" value="Unassembled WGS sequence"/>
</dbReference>
<feature type="signal peptide" evidence="1">
    <location>
        <begin position="1"/>
        <end position="32"/>
    </location>
</feature>
<keyword evidence="1" id="KW-0732">Signal</keyword>
<feature type="chain" id="PRO_5025388862" evidence="1">
    <location>
        <begin position="33"/>
        <end position="899"/>
    </location>
</feature>
<organism evidence="2 3">
    <name type="scientific">Pontiella desulfatans</name>
    <dbReference type="NCBI Taxonomy" id="2750659"/>
    <lineage>
        <taxon>Bacteria</taxon>
        <taxon>Pseudomonadati</taxon>
        <taxon>Kiritimatiellota</taxon>
        <taxon>Kiritimatiellia</taxon>
        <taxon>Kiritimatiellales</taxon>
        <taxon>Pontiellaceae</taxon>
        <taxon>Pontiella</taxon>
    </lineage>
</organism>
<accession>A0A6C2UAC8</accession>
<reference evidence="2 3" key="1">
    <citation type="submission" date="2019-04" db="EMBL/GenBank/DDBJ databases">
        <authorList>
            <person name="Van Vliet M D."/>
        </authorList>
    </citation>
    <scope>NUCLEOTIDE SEQUENCE [LARGE SCALE GENOMIC DNA]</scope>
    <source>
        <strain evidence="2 3">F1</strain>
    </source>
</reference>
<gene>
    <name evidence="2" type="ORF">PDESU_05258</name>
</gene>
<evidence type="ECO:0000313" key="2">
    <source>
        <dbReference type="EMBL" id="VGO16667.1"/>
    </source>
</evidence>
<dbReference type="EMBL" id="CAAHFG010000004">
    <property type="protein sequence ID" value="VGO16667.1"/>
    <property type="molecule type" value="Genomic_DNA"/>
</dbReference>
<evidence type="ECO:0000256" key="1">
    <source>
        <dbReference type="SAM" id="SignalP"/>
    </source>
</evidence>
<protein>
    <submittedName>
        <fullName evidence="2">Uncharacterized protein</fullName>
    </submittedName>
</protein>
<proteinExistence type="predicted"/>
<keyword evidence="3" id="KW-1185">Reference proteome</keyword>
<sequence>MRQRGMVCCMKLNGCFVYALLFALLSVSIASARIYAGGVSGCGDLAVAANSDDYRGDGGNIFIHSVGWTDHTTEAEKDAIVSLWADRAWGIEMGHTTSNYTARQNAYVSRYLSRGIEAEFITVNCFSSSRVPDVTDWELTIQAYYDKGVDPSTPIYPTFEYQNMAAYYTQLHNNYVSDRADFQQLIEASGGLTIDIPPHVYFLRINNANPNIQKYHDWILDAIGWAHSQGHTVGIIVSPNNSKEEYDEETEAFVQILRDHDALPDFFVVENYSTEDPSTYENEVGNEDTPHHQLGCARLMQTDWFPSAPEDELFRQTVDLGSWSESATWNSDWEPLASCDYVTDLRLRTPGTDSVFGGRSLTIESGGQLQVRTTGGAVATATNLVMAGGTLFAGTGADVTNILDGTVEIQTNTTISGYWSDSAGARNLEIRSAVSGAGEIASTASNSSSTHELIVGNAANTYAGKWISNAGTLLFRNAGAVGTADIEVKANGKLKIEGNWNQAFNGAALAVADSAAASVDIGGYDWVVAQLSFGSVDVPEGTYAAAELNAMGANAVFTGSGSVTVGAVVPVVTMDVLGSAQTWTTATIWDNDLAPSGEYAYVVPATGNLTSPDGSSVFPGDSLIVEGGGKVQFRGKEEYGAATTINNLILSGGTEAQPVSLAAGTGINTVNVLQGSVFNDGYTILSGYWSDSGPRNLRISATIGGDGTFYSTASSASTTHSATIDNPANTFSGLWMSNRGTLVFESPGAVGAASIEVLGSGKLEIQGNWQPTNEVSLTVADSAAAGVDLGAYTWSVPNVTIGSTVLEDGTYSVSELNALGGAVFAGTGTLVVGTPVPPMLETEWGGGELTFAWSEGGYRLQCNTNGLASGDWFDVPGGDTSPVSVLPEDELGFFRLIAE</sequence>
<dbReference type="AlphaFoldDB" id="A0A6C2UAC8"/>